<dbReference type="RefSeq" id="WP_179947402.1">
    <property type="nucleotide sequence ID" value="NZ_CP016094.1"/>
</dbReference>
<dbReference type="AlphaFoldDB" id="A0A1I7PI19"/>
<protein>
    <submittedName>
        <fullName evidence="5">Ubiquinone/menaquinone biosynthesis methyltransferase</fullName>
    </submittedName>
</protein>
<gene>
    <name evidence="5" type="ORF">Verru16b_00315</name>
</gene>
<dbReference type="PANTHER" id="PTHR43464:SF19">
    <property type="entry name" value="UBIQUINONE BIOSYNTHESIS O-METHYLTRANSFERASE, MITOCHONDRIAL"/>
    <property type="match status" value="1"/>
</dbReference>
<evidence type="ECO:0000256" key="3">
    <source>
        <dbReference type="ARBA" id="ARBA00022691"/>
    </source>
</evidence>
<sequence>MRSRFLPSLPAAPERPPGIEAYYRMHAGIYDATRWSFLFGRDAILERAAAAQPAPARILEVGCGTGRNLVALARRFPRAQITGVDLSGEMLAIARRKTTPYGSRVTLLRRAYDAPVAAARGHQLVLCSYALSMFNPGFEAAIEAARRDLVPGGHLALVDFHATRQRWFARWMGVNHVRMDGHLRPLLRETLSPVTDRVCRAYGGVWEYLLYVGRKA</sequence>
<reference evidence="5 6" key="1">
    <citation type="submission" date="2016-06" db="EMBL/GenBank/DDBJ databases">
        <title>Three novel species with peptidoglycan cell walls form the new genus Lacunisphaera gen. nov. in the family Opitutaceae of the verrucomicrobial subdivision 4.</title>
        <authorList>
            <person name="Rast P."/>
            <person name="Gloeckner I."/>
            <person name="Jogler M."/>
            <person name="Boedeker C."/>
            <person name="Jeske O."/>
            <person name="Wiegand S."/>
            <person name="Reinhardt R."/>
            <person name="Schumann P."/>
            <person name="Rohde M."/>
            <person name="Spring S."/>
            <person name="Gloeckner F.O."/>
            <person name="Jogler C."/>
        </authorList>
    </citation>
    <scope>NUCLEOTIDE SEQUENCE [LARGE SCALE GENOMIC DNA]</scope>
    <source>
        <strain evidence="5 6">IG16b</strain>
    </source>
</reference>
<dbReference type="InterPro" id="IPR029063">
    <property type="entry name" value="SAM-dependent_MTases_sf"/>
</dbReference>
<dbReference type="KEGG" id="obg:Verru16b_00315"/>
<evidence type="ECO:0000313" key="6">
    <source>
        <dbReference type="Proteomes" id="UP000095228"/>
    </source>
</evidence>
<dbReference type="GO" id="GO:0008168">
    <property type="term" value="F:methyltransferase activity"/>
    <property type="evidence" value="ECO:0007669"/>
    <property type="project" value="UniProtKB-KW"/>
</dbReference>
<evidence type="ECO:0000256" key="1">
    <source>
        <dbReference type="ARBA" id="ARBA00022603"/>
    </source>
</evidence>
<dbReference type="InterPro" id="IPR041698">
    <property type="entry name" value="Methyltransf_25"/>
</dbReference>
<proteinExistence type="predicted"/>
<evidence type="ECO:0000313" key="5">
    <source>
        <dbReference type="EMBL" id="AOS43272.1"/>
    </source>
</evidence>
<keyword evidence="1 5" id="KW-0489">Methyltransferase</keyword>
<keyword evidence="3" id="KW-0949">S-adenosyl-L-methionine</keyword>
<evidence type="ECO:0000256" key="2">
    <source>
        <dbReference type="ARBA" id="ARBA00022679"/>
    </source>
</evidence>
<dbReference type="EMBL" id="CP016094">
    <property type="protein sequence ID" value="AOS43272.1"/>
    <property type="molecule type" value="Genomic_DNA"/>
</dbReference>
<dbReference type="STRING" id="1838286.Verru16b_00315"/>
<keyword evidence="2 5" id="KW-0808">Transferase</keyword>
<accession>A0A1I7PI19</accession>
<dbReference type="PANTHER" id="PTHR43464">
    <property type="entry name" value="METHYLTRANSFERASE"/>
    <property type="match status" value="1"/>
</dbReference>
<keyword evidence="6" id="KW-1185">Reference proteome</keyword>
<dbReference type="SUPFAM" id="SSF53335">
    <property type="entry name" value="S-adenosyl-L-methionine-dependent methyltransferases"/>
    <property type="match status" value="1"/>
</dbReference>
<organism evidence="5 6">
    <name type="scientific">Lacunisphaera limnophila</name>
    <dbReference type="NCBI Taxonomy" id="1838286"/>
    <lineage>
        <taxon>Bacteria</taxon>
        <taxon>Pseudomonadati</taxon>
        <taxon>Verrucomicrobiota</taxon>
        <taxon>Opitutia</taxon>
        <taxon>Opitutales</taxon>
        <taxon>Opitutaceae</taxon>
        <taxon>Lacunisphaera</taxon>
    </lineage>
</organism>
<dbReference type="CDD" id="cd02440">
    <property type="entry name" value="AdoMet_MTases"/>
    <property type="match status" value="1"/>
</dbReference>
<name>A0A1I7PI19_9BACT</name>
<dbReference type="GO" id="GO:0032259">
    <property type="term" value="P:methylation"/>
    <property type="evidence" value="ECO:0007669"/>
    <property type="project" value="UniProtKB-KW"/>
</dbReference>
<evidence type="ECO:0000259" key="4">
    <source>
        <dbReference type="Pfam" id="PF13649"/>
    </source>
</evidence>
<dbReference type="Proteomes" id="UP000095228">
    <property type="component" value="Chromosome"/>
</dbReference>
<dbReference type="PATRIC" id="fig|1838286.3.peg.319"/>
<feature type="domain" description="Methyltransferase" evidence="4">
    <location>
        <begin position="58"/>
        <end position="153"/>
    </location>
</feature>
<keyword evidence="5" id="KW-0830">Ubiquinone</keyword>
<dbReference type="Gene3D" id="3.40.50.150">
    <property type="entry name" value="Vaccinia Virus protein VP39"/>
    <property type="match status" value="1"/>
</dbReference>
<dbReference type="Pfam" id="PF13649">
    <property type="entry name" value="Methyltransf_25"/>
    <property type="match status" value="1"/>
</dbReference>